<sequence>MARIVVIGLIGFALAVSAAQAGDTKDEVDFVTRASIGNLVTIAESRLALDRSTDAGIKAFAQHLVKDHGIAETALQAAADGSGAAVPTALDPDHLARLTSLQGKSGPDFDKAYVADQVEVHSNALTLYADYMLLGSNGTLKALAIKMIPIAEAQFKAAQALSGR</sequence>
<evidence type="ECO:0000256" key="1">
    <source>
        <dbReference type="SAM" id="SignalP"/>
    </source>
</evidence>
<dbReference type="RefSeq" id="WP_282584140.1">
    <property type="nucleotide sequence ID" value="NZ_JAMOIM010000003.1"/>
</dbReference>
<evidence type="ECO:0000313" key="3">
    <source>
        <dbReference type="EMBL" id="MCW6507782.1"/>
    </source>
</evidence>
<evidence type="ECO:0000313" key="4">
    <source>
        <dbReference type="Proteomes" id="UP001165667"/>
    </source>
</evidence>
<dbReference type="PANTHER" id="PTHR38593">
    <property type="entry name" value="BLR2558 PROTEIN"/>
    <property type="match status" value="1"/>
</dbReference>
<dbReference type="Proteomes" id="UP001165667">
    <property type="component" value="Unassembled WGS sequence"/>
</dbReference>
<dbReference type="InterPro" id="IPR012347">
    <property type="entry name" value="Ferritin-like"/>
</dbReference>
<feature type="domain" description="DUF4142" evidence="2">
    <location>
        <begin position="28"/>
        <end position="161"/>
    </location>
</feature>
<evidence type="ECO:0000259" key="2">
    <source>
        <dbReference type="Pfam" id="PF13628"/>
    </source>
</evidence>
<protein>
    <submittedName>
        <fullName evidence="3">DUF4142 domain-containing protein</fullName>
    </submittedName>
</protein>
<organism evidence="3 4">
    <name type="scientific">Lichenifustis flavocetrariae</name>
    <dbReference type="NCBI Taxonomy" id="2949735"/>
    <lineage>
        <taxon>Bacteria</taxon>
        <taxon>Pseudomonadati</taxon>
        <taxon>Pseudomonadota</taxon>
        <taxon>Alphaproteobacteria</taxon>
        <taxon>Hyphomicrobiales</taxon>
        <taxon>Lichenihabitantaceae</taxon>
        <taxon>Lichenifustis</taxon>
    </lineage>
</organism>
<accession>A0AA41Z1Y2</accession>
<dbReference type="AlphaFoldDB" id="A0AA41Z1Y2"/>
<dbReference type="EMBL" id="JAMOIM010000003">
    <property type="protein sequence ID" value="MCW6507782.1"/>
    <property type="molecule type" value="Genomic_DNA"/>
</dbReference>
<dbReference type="InterPro" id="IPR025419">
    <property type="entry name" value="DUF4142"/>
</dbReference>
<comment type="caution">
    <text evidence="3">The sequence shown here is derived from an EMBL/GenBank/DDBJ whole genome shotgun (WGS) entry which is preliminary data.</text>
</comment>
<name>A0AA41Z1Y2_9HYPH</name>
<dbReference type="Gene3D" id="1.20.1260.10">
    <property type="match status" value="1"/>
</dbReference>
<reference evidence="3" key="1">
    <citation type="submission" date="2022-05" db="EMBL/GenBank/DDBJ databases">
        <authorList>
            <person name="Pankratov T."/>
        </authorList>
    </citation>
    <scope>NUCLEOTIDE SEQUENCE</scope>
    <source>
        <strain evidence="3">BP6-180914</strain>
    </source>
</reference>
<feature type="signal peptide" evidence="1">
    <location>
        <begin position="1"/>
        <end position="21"/>
    </location>
</feature>
<dbReference type="PANTHER" id="PTHR38593:SF1">
    <property type="entry name" value="BLR2558 PROTEIN"/>
    <property type="match status" value="1"/>
</dbReference>
<proteinExistence type="predicted"/>
<gene>
    <name evidence="3" type="ORF">M8523_07075</name>
</gene>
<keyword evidence="1" id="KW-0732">Signal</keyword>
<feature type="chain" id="PRO_5041434809" evidence="1">
    <location>
        <begin position="22"/>
        <end position="164"/>
    </location>
</feature>
<dbReference type="Pfam" id="PF13628">
    <property type="entry name" value="DUF4142"/>
    <property type="match status" value="1"/>
</dbReference>
<keyword evidence="4" id="KW-1185">Reference proteome</keyword>